<name>G9WK01_9FIRM</name>
<feature type="domain" description="3D" evidence="3">
    <location>
        <begin position="116"/>
        <end position="164"/>
    </location>
</feature>
<dbReference type="Gene3D" id="2.40.40.10">
    <property type="entry name" value="RlpA-like domain"/>
    <property type="match status" value="1"/>
</dbReference>
<dbReference type="InterPro" id="IPR059180">
    <property type="entry name" value="3D_YorM"/>
</dbReference>
<evidence type="ECO:0000256" key="2">
    <source>
        <dbReference type="SAM" id="SignalP"/>
    </source>
</evidence>
<keyword evidence="1 2" id="KW-0732">Signal</keyword>
<gene>
    <name evidence="4" type="ORF">HMPREF9625_00041</name>
</gene>
<dbReference type="InterPro" id="IPR051933">
    <property type="entry name" value="Resuscitation_pf_RpfB"/>
</dbReference>
<proteinExistence type="predicted"/>
<dbReference type="STRING" id="796943.HMPREF9625_00041"/>
<dbReference type="AlphaFoldDB" id="G9WK01"/>
<sequence length="175" mass="18980">MYIEKRKIVMGSFLALALCLFSLGTPAKAESIVGSYISDNLGDVLYFSTEGKEKTEVERQAEKAVLDAEKPAEVAAVQGGLTPLGTFKLTGYCSCLSCSEGYGRRTASGKLATAGRTVAVDTRVIPLGTKLLIEGKEYIAEDIGGAVKHNHIDIYFDTHRQAQSVYRYAEVYRIG</sequence>
<dbReference type="EMBL" id="AFZC02000003">
    <property type="protein sequence ID" value="EHL14198.1"/>
    <property type="molecule type" value="Genomic_DNA"/>
</dbReference>
<dbReference type="PATRIC" id="fig|796943.3.peg.48"/>
<feature type="signal peptide" evidence="2">
    <location>
        <begin position="1"/>
        <end position="29"/>
    </location>
</feature>
<dbReference type="PANTHER" id="PTHR39160:SF4">
    <property type="entry name" value="RESUSCITATION-PROMOTING FACTOR RPFB"/>
    <property type="match status" value="1"/>
</dbReference>
<evidence type="ECO:0000259" key="3">
    <source>
        <dbReference type="Pfam" id="PF06725"/>
    </source>
</evidence>
<evidence type="ECO:0000313" key="5">
    <source>
        <dbReference type="Proteomes" id="UP000018461"/>
    </source>
</evidence>
<organism evidence="4 5">
    <name type="scientific">Oribacterium parvum ACB1</name>
    <dbReference type="NCBI Taxonomy" id="796943"/>
    <lineage>
        <taxon>Bacteria</taxon>
        <taxon>Bacillati</taxon>
        <taxon>Bacillota</taxon>
        <taxon>Clostridia</taxon>
        <taxon>Lachnospirales</taxon>
        <taxon>Lachnospiraceae</taxon>
        <taxon>Oribacterium</taxon>
    </lineage>
</organism>
<dbReference type="GO" id="GO:0004553">
    <property type="term" value="F:hydrolase activity, hydrolyzing O-glycosyl compounds"/>
    <property type="evidence" value="ECO:0007669"/>
    <property type="project" value="InterPro"/>
</dbReference>
<reference evidence="4" key="1">
    <citation type="submission" date="2011-08" db="EMBL/GenBank/DDBJ databases">
        <authorList>
            <consortium name="The Broad Institute Genome Sequencing Platform"/>
            <person name="Earl A."/>
            <person name="Ward D."/>
            <person name="Feldgarden M."/>
            <person name="Gevers D."/>
            <person name="Sizova M."/>
            <person name="Hazen A."/>
            <person name="Epstein S."/>
            <person name="Young S.K."/>
            <person name="Zeng Q."/>
            <person name="Gargeya S."/>
            <person name="Fitzgerald M."/>
            <person name="Haas B."/>
            <person name="Abouelleil A."/>
            <person name="Alvarado L."/>
            <person name="Arachchi H.M."/>
            <person name="Berlin A."/>
            <person name="Brown A."/>
            <person name="Chapman S.B."/>
            <person name="Chen Z."/>
            <person name="Dunbar C."/>
            <person name="Freedman E."/>
            <person name="Gearin G."/>
            <person name="Gellesch M."/>
            <person name="Goldberg J."/>
            <person name="Griggs A."/>
            <person name="Gujja S."/>
            <person name="Heiman D."/>
            <person name="Howarth C."/>
            <person name="Larson L."/>
            <person name="Lui A."/>
            <person name="MacDonald P.J.P."/>
            <person name="Montmayeur A."/>
            <person name="Murphy C."/>
            <person name="Neiman D."/>
            <person name="Pearson M."/>
            <person name="Priest M."/>
            <person name="Roberts A."/>
            <person name="Saif S."/>
            <person name="Shea T."/>
            <person name="Shenoy N."/>
            <person name="Sisk P."/>
            <person name="Stolte C."/>
            <person name="Sykes S."/>
            <person name="Wortman J."/>
            <person name="Nusbaum C."/>
            <person name="Birren B."/>
        </authorList>
    </citation>
    <scope>NUCLEOTIDE SEQUENCE</scope>
    <source>
        <strain evidence="4">ACB1</strain>
    </source>
</reference>
<dbReference type="InterPro" id="IPR010611">
    <property type="entry name" value="3D_dom"/>
</dbReference>
<dbReference type="PANTHER" id="PTHR39160">
    <property type="entry name" value="CELL WALL-BINDING PROTEIN YOCH"/>
    <property type="match status" value="1"/>
</dbReference>
<dbReference type="Proteomes" id="UP000018461">
    <property type="component" value="Unassembled WGS sequence"/>
</dbReference>
<comment type="caution">
    <text evidence="4">The sequence shown here is derived from an EMBL/GenBank/DDBJ whole genome shotgun (WGS) entry which is preliminary data.</text>
</comment>
<dbReference type="GO" id="GO:0009254">
    <property type="term" value="P:peptidoglycan turnover"/>
    <property type="evidence" value="ECO:0007669"/>
    <property type="project" value="InterPro"/>
</dbReference>
<dbReference type="InterPro" id="IPR036908">
    <property type="entry name" value="RlpA-like_sf"/>
</dbReference>
<feature type="chain" id="PRO_5003527526" description="3D domain-containing protein" evidence="2">
    <location>
        <begin position="30"/>
        <end position="175"/>
    </location>
</feature>
<dbReference type="GO" id="GO:0019867">
    <property type="term" value="C:outer membrane"/>
    <property type="evidence" value="ECO:0007669"/>
    <property type="project" value="InterPro"/>
</dbReference>
<evidence type="ECO:0000313" key="4">
    <source>
        <dbReference type="EMBL" id="EHL14198.1"/>
    </source>
</evidence>
<dbReference type="Pfam" id="PF06725">
    <property type="entry name" value="3D"/>
    <property type="match status" value="1"/>
</dbReference>
<dbReference type="CDD" id="cd14667">
    <property type="entry name" value="3D_containing_proteins"/>
    <property type="match status" value="1"/>
</dbReference>
<protein>
    <recommendedName>
        <fullName evidence="3">3D domain-containing protein</fullName>
    </recommendedName>
</protein>
<accession>G9WK01</accession>
<reference evidence="4" key="2">
    <citation type="submission" date="2013-03" db="EMBL/GenBank/DDBJ databases">
        <title>The Genome Sequence of Oribacterium sp. ACB1.</title>
        <authorList>
            <consortium name="The Broad Institute Genomics Platform"/>
            <consortium name="The Broad Institute Genome Sequencing Center for Infectious Disease"/>
            <person name="Earl A."/>
            <person name="Ward D."/>
            <person name="Feldgarden M."/>
            <person name="Gevers D."/>
            <person name="Sizova M."/>
            <person name="Hazen A."/>
            <person name="Epstein S."/>
            <person name="Walker B."/>
            <person name="Young S."/>
            <person name="Zeng Q."/>
            <person name="Gargeya S."/>
            <person name="Fitzgerald M."/>
            <person name="Haas B."/>
            <person name="Abouelleil A."/>
            <person name="Allen A.W."/>
            <person name="Alvarado L."/>
            <person name="Arachchi H.M."/>
            <person name="Berlin A.M."/>
            <person name="Chapman S.B."/>
            <person name="Gainer-Dewar J."/>
            <person name="Goldberg J."/>
            <person name="Griggs A."/>
            <person name="Gujja S."/>
            <person name="Hansen M."/>
            <person name="Howarth C."/>
            <person name="Imamovic A."/>
            <person name="Ireland A."/>
            <person name="Larimer J."/>
            <person name="McCowan C."/>
            <person name="Murphy C."/>
            <person name="Pearson M."/>
            <person name="Poon T.W."/>
            <person name="Priest M."/>
            <person name="Roberts A."/>
            <person name="Saif S."/>
            <person name="Shea T."/>
            <person name="Sisk P."/>
            <person name="Sykes S."/>
            <person name="Wortman J."/>
            <person name="Nusbaum C."/>
            <person name="Birren B."/>
        </authorList>
    </citation>
    <scope>NUCLEOTIDE SEQUENCE [LARGE SCALE GENOMIC DNA]</scope>
    <source>
        <strain evidence="4">ACB1</strain>
    </source>
</reference>
<dbReference type="SUPFAM" id="SSF50685">
    <property type="entry name" value="Barwin-like endoglucanases"/>
    <property type="match status" value="1"/>
</dbReference>
<dbReference type="HOGENOM" id="CLU_1531036_0_0_9"/>
<evidence type="ECO:0000256" key="1">
    <source>
        <dbReference type="ARBA" id="ARBA00022729"/>
    </source>
</evidence>
<keyword evidence="5" id="KW-1185">Reference proteome</keyword>